<dbReference type="PANTHER" id="PTHR28266">
    <property type="entry name" value="54S RIBOSOMAL PROTEIN L20, MITOCHONDRIAL"/>
    <property type="match status" value="1"/>
</dbReference>
<dbReference type="GO" id="GO:0005762">
    <property type="term" value="C:mitochondrial large ribosomal subunit"/>
    <property type="evidence" value="ECO:0007669"/>
    <property type="project" value="TreeGrafter"/>
</dbReference>
<dbReference type="InterPro" id="IPR024388">
    <property type="entry name" value="Ribosomal_mL58"/>
</dbReference>
<dbReference type="AlphaFoldDB" id="A0A1C7N445"/>
<dbReference type="GO" id="GO:0003735">
    <property type="term" value="F:structural constituent of ribosome"/>
    <property type="evidence" value="ECO:0007669"/>
    <property type="project" value="TreeGrafter"/>
</dbReference>
<dbReference type="EMBL" id="LUGH01000663">
    <property type="protein sequence ID" value="OBZ83436.1"/>
    <property type="molecule type" value="Genomic_DNA"/>
</dbReference>
<accession>A0A1C7N445</accession>
<proteinExistence type="predicted"/>
<dbReference type="FunCoup" id="A0A1C7N445">
    <property type="interactions" value="63"/>
</dbReference>
<comment type="caution">
    <text evidence="1">The sequence shown here is derived from an EMBL/GenBank/DDBJ whole genome shotgun (WGS) entry which is preliminary data.</text>
</comment>
<gene>
    <name evidence="1" type="ORF">A0J61_08513</name>
</gene>
<evidence type="ECO:0000313" key="2">
    <source>
        <dbReference type="Proteomes" id="UP000093000"/>
    </source>
</evidence>
<keyword evidence="2" id="KW-1185">Reference proteome</keyword>
<dbReference type="STRING" id="101091.A0A1C7N445"/>
<dbReference type="Proteomes" id="UP000093000">
    <property type="component" value="Unassembled WGS sequence"/>
</dbReference>
<evidence type="ECO:0008006" key="3">
    <source>
        <dbReference type="Google" id="ProtNLM"/>
    </source>
</evidence>
<dbReference type="Pfam" id="PF12824">
    <property type="entry name" value="MRP-L20"/>
    <property type="match status" value="1"/>
</dbReference>
<dbReference type="OrthoDB" id="6021263at2759"/>
<name>A0A1C7N445_9FUNG</name>
<organism evidence="1 2">
    <name type="scientific">Choanephora cucurbitarum</name>
    <dbReference type="NCBI Taxonomy" id="101091"/>
    <lineage>
        <taxon>Eukaryota</taxon>
        <taxon>Fungi</taxon>
        <taxon>Fungi incertae sedis</taxon>
        <taxon>Mucoromycota</taxon>
        <taxon>Mucoromycotina</taxon>
        <taxon>Mucoromycetes</taxon>
        <taxon>Mucorales</taxon>
        <taxon>Mucorineae</taxon>
        <taxon>Choanephoraceae</taxon>
        <taxon>Choanephoroideae</taxon>
        <taxon>Choanephora</taxon>
    </lineage>
</organism>
<reference evidence="1 2" key="1">
    <citation type="submission" date="2016-03" db="EMBL/GenBank/DDBJ databases">
        <title>Choanephora cucurbitarum.</title>
        <authorList>
            <person name="Min B."/>
            <person name="Park H."/>
            <person name="Park J.-H."/>
            <person name="Shin H.-D."/>
            <person name="Choi I.-G."/>
        </authorList>
    </citation>
    <scope>NUCLEOTIDE SEQUENCE [LARGE SCALE GENOMIC DNA]</scope>
    <source>
        <strain evidence="1 2">KUS-F28377</strain>
    </source>
</reference>
<evidence type="ECO:0000313" key="1">
    <source>
        <dbReference type="EMBL" id="OBZ83436.1"/>
    </source>
</evidence>
<sequence length="141" mass="16141">MNNSRQLFSSIRTYATKSKTTNLKYKPSVPVEYTTLSDGTIFIERQPVVPPSIQSQVAPLLRKTAPKSKLTDSQIAELRQLRESDPTTWTRSKLAKKFNCSELFVGMVAPLKEAPVVQEQANHGYRHKLILEQRQKRKALW</sequence>
<dbReference type="InParanoid" id="A0A1C7N445"/>
<dbReference type="PANTHER" id="PTHR28266:SF1">
    <property type="entry name" value="LARGE RIBOSOMAL SUBUNIT PROTEIN ML58"/>
    <property type="match status" value="1"/>
</dbReference>
<protein>
    <recommendedName>
        <fullName evidence="3">54S ribosomal protein L20, mitochondrial</fullName>
    </recommendedName>
</protein>